<sequence>MKLDNSQNNALAKLPMLKLGEYEMWEIRIKLEYFRSGLCVMEITRRKIIIDGSSTAGYDKLKSDMAEEEIQENMALMAFSDSEVTNDKSCLNNYEALKKQYDDLLVKLDDTGFKASTYKRDWVSDDEDDVEPIPKVKKKTVIPTTTKKEFVKPETPVRRSVSCPNDYTNICSKEQLNEDWPKKLLICKGQLILLGQGDLMLLSPQHVGFGNPSNPMVHLLIFNKYNYIDARGEIQVVNGLGPPQDNSNFISFVSRAIPANDKGFVDRDAQSTCLET</sequence>
<comment type="caution">
    <text evidence="1">The sequence shown here is derived from an EMBL/GenBank/DDBJ whole genome shotgun (WGS) entry which is preliminary data.</text>
</comment>
<protein>
    <submittedName>
        <fullName evidence="1">Uncharacterized protein</fullName>
    </submittedName>
</protein>
<gene>
    <name evidence="1" type="ORF">Tco_0841656</name>
</gene>
<accession>A0ABQ5B2N1</accession>
<proteinExistence type="predicted"/>
<evidence type="ECO:0000313" key="2">
    <source>
        <dbReference type="Proteomes" id="UP001151760"/>
    </source>
</evidence>
<reference evidence="1" key="2">
    <citation type="submission" date="2022-01" db="EMBL/GenBank/DDBJ databases">
        <authorList>
            <person name="Yamashiro T."/>
            <person name="Shiraishi A."/>
            <person name="Satake H."/>
            <person name="Nakayama K."/>
        </authorList>
    </citation>
    <scope>NUCLEOTIDE SEQUENCE</scope>
</reference>
<evidence type="ECO:0000313" key="1">
    <source>
        <dbReference type="EMBL" id="GJT07194.1"/>
    </source>
</evidence>
<name>A0ABQ5B2N1_9ASTR</name>
<dbReference type="Proteomes" id="UP001151760">
    <property type="component" value="Unassembled WGS sequence"/>
</dbReference>
<keyword evidence="2" id="KW-1185">Reference proteome</keyword>
<dbReference type="EMBL" id="BQNB010012730">
    <property type="protein sequence ID" value="GJT07194.1"/>
    <property type="molecule type" value="Genomic_DNA"/>
</dbReference>
<reference evidence="1" key="1">
    <citation type="journal article" date="2022" name="Int. J. Mol. Sci.">
        <title>Draft Genome of Tanacetum Coccineum: Genomic Comparison of Closely Related Tanacetum-Family Plants.</title>
        <authorList>
            <person name="Yamashiro T."/>
            <person name="Shiraishi A."/>
            <person name="Nakayama K."/>
            <person name="Satake H."/>
        </authorList>
    </citation>
    <scope>NUCLEOTIDE SEQUENCE</scope>
</reference>
<organism evidence="1 2">
    <name type="scientific">Tanacetum coccineum</name>
    <dbReference type="NCBI Taxonomy" id="301880"/>
    <lineage>
        <taxon>Eukaryota</taxon>
        <taxon>Viridiplantae</taxon>
        <taxon>Streptophyta</taxon>
        <taxon>Embryophyta</taxon>
        <taxon>Tracheophyta</taxon>
        <taxon>Spermatophyta</taxon>
        <taxon>Magnoliopsida</taxon>
        <taxon>eudicotyledons</taxon>
        <taxon>Gunneridae</taxon>
        <taxon>Pentapetalae</taxon>
        <taxon>asterids</taxon>
        <taxon>campanulids</taxon>
        <taxon>Asterales</taxon>
        <taxon>Asteraceae</taxon>
        <taxon>Asteroideae</taxon>
        <taxon>Anthemideae</taxon>
        <taxon>Anthemidinae</taxon>
        <taxon>Tanacetum</taxon>
    </lineage>
</organism>